<comment type="caution">
    <text evidence="2">The sequence shown here is derived from an EMBL/GenBank/DDBJ whole genome shotgun (WGS) entry which is preliminary data.</text>
</comment>
<dbReference type="InterPro" id="IPR006311">
    <property type="entry name" value="TAT_signal"/>
</dbReference>
<evidence type="ECO:0000256" key="1">
    <source>
        <dbReference type="SAM" id="SignalP"/>
    </source>
</evidence>
<keyword evidence="1" id="KW-0732">Signal</keyword>
<keyword evidence="3" id="KW-1185">Reference proteome</keyword>
<dbReference type="Pfam" id="PF07212">
    <property type="entry name" value="Hyaluronidase_1"/>
    <property type="match status" value="1"/>
</dbReference>
<protein>
    <submittedName>
        <fullName evidence="2">Hyaluronoglucosaminidase</fullName>
    </submittedName>
</protein>
<proteinExistence type="predicted"/>
<organism evidence="2 3">
    <name type="scientific">Streptomyces roseoviridis</name>
    <dbReference type="NCBI Taxonomy" id="67361"/>
    <lineage>
        <taxon>Bacteria</taxon>
        <taxon>Bacillati</taxon>
        <taxon>Actinomycetota</taxon>
        <taxon>Actinomycetes</taxon>
        <taxon>Kitasatosporales</taxon>
        <taxon>Streptomycetaceae</taxon>
        <taxon>Streptomyces</taxon>
    </lineage>
</organism>
<sequence>MAVTRRLFMGGFTAGAVTVAVGATATEAEAAGETTTFTGPVVAQGQVTAPRYYAAAPGEGLYVKSTNTTGNGATVVLEATEGPGSALNVVSKNPVTSAMYLKGVEADRGTLKIAHVGYADGSDHGASALSIDLQTKGTASQGIFVTATQGPTSGALLVLRNNDGREDLTVEGNGLIGIGIDRGANPRAQVHIVQRTDKPGLLVEGTVEIGNVTTPPTGTVSATGGGVLYSQDGDLWWRESGGTPRRIALV</sequence>
<dbReference type="EMBL" id="JBHMCT010000019">
    <property type="protein sequence ID" value="MFB9557953.1"/>
    <property type="molecule type" value="Genomic_DNA"/>
</dbReference>
<feature type="chain" id="PRO_5047380448" evidence="1">
    <location>
        <begin position="31"/>
        <end position="250"/>
    </location>
</feature>
<dbReference type="SUPFAM" id="SSF69349">
    <property type="entry name" value="Phage fibre proteins"/>
    <property type="match status" value="1"/>
</dbReference>
<dbReference type="PROSITE" id="PS51318">
    <property type="entry name" value="TAT"/>
    <property type="match status" value="1"/>
</dbReference>
<evidence type="ECO:0000313" key="2">
    <source>
        <dbReference type="EMBL" id="MFB9557953.1"/>
    </source>
</evidence>
<dbReference type="RefSeq" id="WP_345484963.1">
    <property type="nucleotide sequence ID" value="NZ_BAAAWU010000001.1"/>
</dbReference>
<evidence type="ECO:0000313" key="3">
    <source>
        <dbReference type="Proteomes" id="UP001589716"/>
    </source>
</evidence>
<feature type="signal peptide" evidence="1">
    <location>
        <begin position="1"/>
        <end position="30"/>
    </location>
</feature>
<name>A0ABV5QY00_9ACTN</name>
<accession>A0ABV5QY00</accession>
<reference evidence="2 3" key="1">
    <citation type="submission" date="2024-09" db="EMBL/GenBank/DDBJ databases">
        <authorList>
            <person name="Sun Q."/>
            <person name="Mori K."/>
        </authorList>
    </citation>
    <scope>NUCLEOTIDE SEQUENCE [LARGE SCALE GENOMIC DNA]</scope>
    <source>
        <strain evidence="2 3">JCM 4414</strain>
    </source>
</reference>
<dbReference type="Proteomes" id="UP001589716">
    <property type="component" value="Unassembled WGS sequence"/>
</dbReference>
<gene>
    <name evidence="2" type="ORF">ACFFTP_27670</name>
</gene>
<dbReference type="InterPro" id="IPR009860">
    <property type="entry name" value="Hyaluronidase_bac"/>
</dbReference>